<dbReference type="VEuPathDB" id="FungiDB:ASPFODRAFT_199354"/>
<dbReference type="PANTHER" id="PTHR46082">
    <property type="entry name" value="ATP/GTP-BINDING PROTEIN-RELATED"/>
    <property type="match status" value="1"/>
</dbReference>
<dbReference type="EMBL" id="KV878251">
    <property type="protein sequence ID" value="OJZ81316.1"/>
    <property type="molecule type" value="Genomic_DNA"/>
</dbReference>
<feature type="domain" description="Nucleoside phosphorylase" evidence="2">
    <location>
        <begin position="541"/>
        <end position="659"/>
    </location>
</feature>
<dbReference type="InterPro" id="IPR056002">
    <property type="entry name" value="DUF7580"/>
</dbReference>
<feature type="domain" description="Beta-lactamase-related" evidence="1">
    <location>
        <begin position="927"/>
        <end position="1261"/>
    </location>
</feature>
<dbReference type="InterPro" id="IPR001466">
    <property type="entry name" value="Beta-lactam-related"/>
</dbReference>
<dbReference type="Pfam" id="PF00144">
    <property type="entry name" value="Beta-lactamase"/>
    <property type="match status" value="1"/>
</dbReference>
<accession>A0A1M3T3J2</accession>
<evidence type="ECO:0000313" key="5">
    <source>
        <dbReference type="EMBL" id="OJZ81316.1"/>
    </source>
</evidence>
<dbReference type="InterPro" id="IPR035994">
    <property type="entry name" value="Nucleoside_phosphorylase_sf"/>
</dbReference>
<evidence type="ECO:0000259" key="1">
    <source>
        <dbReference type="Pfam" id="PF00144"/>
    </source>
</evidence>
<protein>
    <recommendedName>
        <fullName evidence="7">Nucleoside phosphorylase domain-containing protein</fullName>
    </recommendedName>
</protein>
<dbReference type="GO" id="GO:0009116">
    <property type="term" value="P:nucleoside metabolic process"/>
    <property type="evidence" value="ECO:0007669"/>
    <property type="project" value="InterPro"/>
</dbReference>
<dbReference type="Gene3D" id="2.40.128.600">
    <property type="match status" value="1"/>
</dbReference>
<dbReference type="GO" id="GO:0003824">
    <property type="term" value="F:catalytic activity"/>
    <property type="evidence" value="ECO:0007669"/>
    <property type="project" value="InterPro"/>
</dbReference>
<organism evidence="5 6">
    <name type="scientific">Aspergillus luchuensis (strain CBS 106.47)</name>
    <dbReference type="NCBI Taxonomy" id="1137211"/>
    <lineage>
        <taxon>Eukaryota</taxon>
        <taxon>Fungi</taxon>
        <taxon>Dikarya</taxon>
        <taxon>Ascomycota</taxon>
        <taxon>Pezizomycotina</taxon>
        <taxon>Eurotiomycetes</taxon>
        <taxon>Eurotiomycetidae</taxon>
        <taxon>Eurotiales</taxon>
        <taxon>Aspergillaceae</taxon>
        <taxon>Aspergillus</taxon>
        <taxon>Aspergillus subgen. Circumdati</taxon>
    </lineage>
</organism>
<dbReference type="Pfam" id="PF24476">
    <property type="entry name" value="DUF7580"/>
    <property type="match status" value="1"/>
</dbReference>
<dbReference type="Gene3D" id="3.40.50.1580">
    <property type="entry name" value="Nucleoside phosphorylase domain"/>
    <property type="match status" value="1"/>
</dbReference>
<dbReference type="Pfam" id="PF01048">
    <property type="entry name" value="PNP_UDP_1"/>
    <property type="match status" value="1"/>
</dbReference>
<sequence>MDEDDVLDLGCQVLPWVIIQVTLVGQQTRDTIYGTLACELFVLSQQIPAINQTALARQKLLKIFEIIDKACSTSRNVADRFRALGRIRSYRDSTSNIRETLIRETQEGLIHFVRHSPEYNALLRLISDCFTVDETEPLYTEEYQDDSDFGYPGYLNQVLYTQLQTYAKCGCPTVHLESTRLRLSTDNQIGDDDVYFELAFKAKPFPPTNTSSFVRWKPSIVKVSRQTNVQKNKKVGFASTYGDSLSSKRNSSLLSQRLRRLERGEFCKLIDNGLGKPVQFCIRSNVLQVIESPDPKSSRGIHPIEGRSLGQWLEQIPHLSNKGKYHLAYTIAKSVWQYYSSAWMMAPWTHGSIQLLTEKTGRADDGKPHPYLTANMARAVVTSTDCYNADNLMHQYPYILALGVLLIEIAIKQPLTSEECPHPFSETAVNDYYTWAWTTAHRSNLKDMVHSMYEEAVNNCLNPELFGGDSIQRYGYTEQITARQNVLYEKVVSPLKRLFEAYQDDRGIQSAPTAKTLDTVAHHVIPETSIAPQFPHRADFTVAIFCALPLEANAVSALFDERFEDISLYGNSPGDSNTYTLGRMGRHNTALIHLPGMGKSVASQASSSIRSTYPNIKLALVVGICGGVPYKEGNKEILLGDIVVSDGIIQHDFGRRIPGAFLPKASVADGLGRPNVNIRGFLSKLKTTIEQQHVSNKMTEYMGAINEKPGNNTARYPGVEQDKLYEPSYQHKHRGSTTCISCADSTNATVCGEVFNLTCHELGCREENLVKRMRLQAALTQGDPPSPAIHLGLIASGDTVMKSGQDRDLIAERLNVIAFEMEGAGVWESLPCLVVKGVCDYADSHKNKVWQPYAAATGAACMKALLDRLAATPGYPRTPVQLDSSLSASSLISLPPTSHLSLPLTQIQADSSAMVLRQERNPLTPEFDALVDKLLEEWHIPGLTVSVVHGSSTYAKAYGYASFPSTPMTTTSLFTTCSTTKAFTAAAMSLAIDDSQSTPQPISWSTSVSSIIRDDFVLSTPSATTNTTIEDILSHRSGLPGHFFSINLAHPNETLRTEVRRLRWLPLAFPPRTTFNYNNHMFMAATYLLEHINGESLGTTLKRRIWDPLDMNDTYFSTADVQKHPNLARRLVKGYTWNPDTHTYYEEQYINYAPITGTGSMVSNVMDYAKWLRAMLYQAPPISKEGHTALRIPRAVIAESDWKNMLAPPGAYHLYTMGWFIDYYHGEQLYWHTGSWVGFGIMVGFLPAKGFAFAMMGNTQNARIAELDLFLYLIDQLLGKSGAERETHVRKLGEKLKEMERMYNESVESVVARLYPDLKTRLPLSLSLGAYTGTYAHPGYGVIKVCEKSGKLVVDLRDRVGSCCMRFEHVSGEFFVVKSYNPEAEAVGPDYTKAEFYVDEQGVAKSLGLDLESVLGEKIWFKRMA</sequence>
<feature type="domain" description="DUF7580" evidence="4">
    <location>
        <begin position="168"/>
        <end position="497"/>
    </location>
</feature>
<reference evidence="6" key="1">
    <citation type="journal article" date="2017" name="Genome Biol.">
        <title>Comparative genomics reveals high biological diversity and specific adaptations in the industrially and medically important fungal genus Aspergillus.</title>
        <authorList>
            <person name="de Vries R.P."/>
            <person name="Riley R."/>
            <person name="Wiebenga A."/>
            <person name="Aguilar-Osorio G."/>
            <person name="Amillis S."/>
            <person name="Uchima C.A."/>
            <person name="Anderluh G."/>
            <person name="Asadollahi M."/>
            <person name="Askin M."/>
            <person name="Barry K."/>
            <person name="Battaglia E."/>
            <person name="Bayram O."/>
            <person name="Benocci T."/>
            <person name="Braus-Stromeyer S.A."/>
            <person name="Caldana C."/>
            <person name="Canovas D."/>
            <person name="Cerqueira G.C."/>
            <person name="Chen F."/>
            <person name="Chen W."/>
            <person name="Choi C."/>
            <person name="Clum A."/>
            <person name="Dos Santos R.A."/>
            <person name="Damasio A.R."/>
            <person name="Diallinas G."/>
            <person name="Emri T."/>
            <person name="Fekete E."/>
            <person name="Flipphi M."/>
            <person name="Freyberg S."/>
            <person name="Gallo A."/>
            <person name="Gournas C."/>
            <person name="Habgood R."/>
            <person name="Hainaut M."/>
            <person name="Harispe M.L."/>
            <person name="Henrissat B."/>
            <person name="Hilden K.S."/>
            <person name="Hope R."/>
            <person name="Hossain A."/>
            <person name="Karabika E."/>
            <person name="Karaffa L."/>
            <person name="Karanyi Z."/>
            <person name="Krasevec N."/>
            <person name="Kuo A."/>
            <person name="Kusch H."/>
            <person name="LaButti K."/>
            <person name="Lagendijk E.L."/>
            <person name="Lapidus A."/>
            <person name="Levasseur A."/>
            <person name="Lindquist E."/>
            <person name="Lipzen A."/>
            <person name="Logrieco A.F."/>
            <person name="MacCabe A."/>
            <person name="Maekelae M.R."/>
            <person name="Malavazi I."/>
            <person name="Melin P."/>
            <person name="Meyer V."/>
            <person name="Mielnichuk N."/>
            <person name="Miskei M."/>
            <person name="Molnar A.P."/>
            <person name="Mule G."/>
            <person name="Ngan C.Y."/>
            <person name="Orejas M."/>
            <person name="Orosz E."/>
            <person name="Ouedraogo J.P."/>
            <person name="Overkamp K.M."/>
            <person name="Park H.-S."/>
            <person name="Perrone G."/>
            <person name="Piumi F."/>
            <person name="Punt P.J."/>
            <person name="Ram A.F."/>
            <person name="Ramon A."/>
            <person name="Rauscher S."/>
            <person name="Record E."/>
            <person name="Riano-Pachon D.M."/>
            <person name="Robert V."/>
            <person name="Roehrig J."/>
            <person name="Ruller R."/>
            <person name="Salamov A."/>
            <person name="Salih N.S."/>
            <person name="Samson R.A."/>
            <person name="Sandor E."/>
            <person name="Sanguinetti M."/>
            <person name="Schuetze T."/>
            <person name="Sepcic K."/>
            <person name="Shelest E."/>
            <person name="Sherlock G."/>
            <person name="Sophianopoulou V."/>
            <person name="Squina F.M."/>
            <person name="Sun H."/>
            <person name="Susca A."/>
            <person name="Todd R.B."/>
            <person name="Tsang A."/>
            <person name="Unkles S.E."/>
            <person name="van de Wiele N."/>
            <person name="van Rossen-Uffink D."/>
            <person name="Oliveira J.V."/>
            <person name="Vesth T.C."/>
            <person name="Visser J."/>
            <person name="Yu J.-H."/>
            <person name="Zhou M."/>
            <person name="Andersen M.R."/>
            <person name="Archer D.B."/>
            <person name="Baker S.E."/>
            <person name="Benoit I."/>
            <person name="Brakhage A.A."/>
            <person name="Braus G.H."/>
            <person name="Fischer R."/>
            <person name="Frisvad J.C."/>
            <person name="Goldman G.H."/>
            <person name="Houbraken J."/>
            <person name="Oakley B."/>
            <person name="Pocsi I."/>
            <person name="Scazzocchio C."/>
            <person name="Seiboth B."/>
            <person name="vanKuyk P.A."/>
            <person name="Wortman J."/>
            <person name="Dyer P.S."/>
            <person name="Grigoriev I.V."/>
        </authorList>
    </citation>
    <scope>NUCLEOTIDE SEQUENCE [LARGE SCALE GENOMIC DNA]</scope>
    <source>
        <strain evidence="6">CBS 106.47</strain>
    </source>
</reference>
<evidence type="ECO:0000259" key="3">
    <source>
        <dbReference type="Pfam" id="PF11954"/>
    </source>
</evidence>
<evidence type="ECO:0008006" key="7">
    <source>
        <dbReference type="Google" id="ProtNLM"/>
    </source>
</evidence>
<dbReference type="SUPFAM" id="SSF56601">
    <property type="entry name" value="beta-lactamase/transpeptidase-like"/>
    <property type="match status" value="1"/>
</dbReference>
<dbReference type="InterPro" id="IPR000845">
    <property type="entry name" value="Nucleoside_phosphorylase_d"/>
</dbReference>
<dbReference type="OrthoDB" id="20872at2759"/>
<evidence type="ECO:0000313" key="6">
    <source>
        <dbReference type="Proteomes" id="UP000184063"/>
    </source>
</evidence>
<dbReference type="Proteomes" id="UP000184063">
    <property type="component" value="Unassembled WGS sequence"/>
</dbReference>
<dbReference type="Pfam" id="PF11954">
    <property type="entry name" value="DUF3471"/>
    <property type="match status" value="1"/>
</dbReference>
<evidence type="ECO:0000259" key="2">
    <source>
        <dbReference type="Pfam" id="PF01048"/>
    </source>
</evidence>
<name>A0A1M3T3J2_ASPLC</name>
<gene>
    <name evidence="5" type="ORF">ASPFODRAFT_199354</name>
</gene>
<dbReference type="InterPro" id="IPR021860">
    <property type="entry name" value="Peptidase_S12_Pab87-rel_C"/>
</dbReference>
<proteinExistence type="predicted"/>
<feature type="domain" description="Peptidase S12 Pab87-related C-terminal" evidence="3">
    <location>
        <begin position="1325"/>
        <end position="1423"/>
    </location>
</feature>
<dbReference type="Gene3D" id="3.40.710.10">
    <property type="entry name" value="DD-peptidase/beta-lactamase superfamily"/>
    <property type="match status" value="1"/>
</dbReference>
<dbReference type="PANTHER" id="PTHR46082:SF6">
    <property type="entry name" value="AAA+ ATPASE DOMAIN-CONTAINING PROTEIN-RELATED"/>
    <property type="match status" value="1"/>
</dbReference>
<dbReference type="InterPro" id="IPR053137">
    <property type="entry name" value="NLR-like"/>
</dbReference>
<dbReference type="InterPro" id="IPR012338">
    <property type="entry name" value="Beta-lactam/transpept-like"/>
</dbReference>
<dbReference type="SUPFAM" id="SSF53167">
    <property type="entry name" value="Purine and uridine phosphorylases"/>
    <property type="match status" value="1"/>
</dbReference>
<evidence type="ECO:0000259" key="4">
    <source>
        <dbReference type="Pfam" id="PF24476"/>
    </source>
</evidence>